<comment type="caution">
    <text evidence="1">The sequence shown here is derived from an EMBL/GenBank/DDBJ whole genome shotgun (WGS) entry which is preliminary data.</text>
</comment>
<dbReference type="Pfam" id="PF05013">
    <property type="entry name" value="FGase"/>
    <property type="match status" value="1"/>
</dbReference>
<evidence type="ECO:0000313" key="1">
    <source>
        <dbReference type="EMBL" id="RLJ98517.1"/>
    </source>
</evidence>
<dbReference type="SUPFAM" id="SSF53187">
    <property type="entry name" value="Zn-dependent exopeptidases"/>
    <property type="match status" value="1"/>
</dbReference>
<sequence>MIDPVEILNPNGKGRVVLLCEHASSTIPEAYDELGLADKDRLSHAVWDPGAREVTLALSAALDAPAILLRVSRLVYDCNRPPDAPSAIPERSELIEVPGNQNLNQSQRDARIQSVYGPFCAAVSGVLEARNNDPVVVTIHSFTPIYYGAKRAVEIGLLHDEDSRLADAMLARKTLLSHRRVERNEPYGPGDGVTHSLRLHAQSRGLANVMIEVRNDLMRSPEDVAEITEELLTLLQPAIKEIAHLEELSWAER</sequence>
<dbReference type="EMBL" id="RCCT01000009">
    <property type="protein sequence ID" value="RLJ98517.1"/>
    <property type="molecule type" value="Genomic_DNA"/>
</dbReference>
<dbReference type="PIRSF" id="PIRSF029730">
    <property type="entry name" value="UCP029730"/>
    <property type="match status" value="1"/>
</dbReference>
<dbReference type="Proteomes" id="UP000271700">
    <property type="component" value="Unassembled WGS sequence"/>
</dbReference>
<reference evidence="1 2" key="1">
    <citation type="submission" date="2018-10" db="EMBL/GenBank/DDBJ databases">
        <title>Genomic Encyclopedia of Archaeal and Bacterial Type Strains, Phase II (KMG-II): from individual species to whole genera.</title>
        <authorList>
            <person name="Goeker M."/>
        </authorList>
    </citation>
    <scope>NUCLEOTIDE SEQUENCE [LARGE SCALE GENOMIC DNA]</scope>
    <source>
        <strain evidence="1 2">DSM 29317</strain>
    </source>
</reference>
<dbReference type="InterPro" id="IPR011227">
    <property type="entry name" value="UCP029730"/>
</dbReference>
<dbReference type="GO" id="GO:0016787">
    <property type="term" value="F:hydrolase activity"/>
    <property type="evidence" value="ECO:0007669"/>
    <property type="project" value="UniProtKB-KW"/>
</dbReference>
<organism evidence="1 2">
    <name type="scientific">Ruegeria conchae</name>
    <dbReference type="NCBI Taxonomy" id="981384"/>
    <lineage>
        <taxon>Bacteria</taxon>
        <taxon>Pseudomonadati</taxon>
        <taxon>Pseudomonadota</taxon>
        <taxon>Alphaproteobacteria</taxon>
        <taxon>Rhodobacterales</taxon>
        <taxon>Roseobacteraceae</taxon>
        <taxon>Ruegeria</taxon>
    </lineage>
</organism>
<proteinExistence type="predicted"/>
<accession>A0A497YUB2</accession>
<dbReference type="AlphaFoldDB" id="A0A497YUB2"/>
<protein>
    <submittedName>
        <fullName evidence="1">Putative N-formylglutamate amidohydrolase</fullName>
    </submittedName>
</protein>
<evidence type="ECO:0000313" key="2">
    <source>
        <dbReference type="Proteomes" id="UP000271700"/>
    </source>
</evidence>
<dbReference type="InterPro" id="IPR007709">
    <property type="entry name" value="N-FG_amidohydro"/>
</dbReference>
<gene>
    <name evidence="1" type="ORF">CLV75_4217</name>
</gene>
<keyword evidence="2" id="KW-1185">Reference proteome</keyword>
<dbReference type="RefSeq" id="WP_010443428.1">
    <property type="nucleotide sequence ID" value="NZ_AEYW01000024.1"/>
</dbReference>
<keyword evidence="1" id="KW-0378">Hydrolase</keyword>
<dbReference type="OrthoDB" id="9815326at2"/>
<dbReference type="Gene3D" id="3.40.630.40">
    <property type="entry name" value="Zn-dependent exopeptidases"/>
    <property type="match status" value="1"/>
</dbReference>
<name>A0A497YUB2_9RHOB</name>
<dbReference type="STRING" id="981384.GCA_000192475_00331"/>